<feature type="region of interest" description="Disordered" evidence="5">
    <location>
        <begin position="1874"/>
        <end position="1895"/>
    </location>
</feature>
<evidence type="ECO:0000259" key="6">
    <source>
        <dbReference type="PROSITE" id="PS50104"/>
    </source>
</evidence>
<dbReference type="Gene3D" id="3.40.50.300">
    <property type="entry name" value="P-loop containing nucleotide triphosphate hydrolases"/>
    <property type="match status" value="3"/>
</dbReference>
<evidence type="ECO:0000313" key="7">
    <source>
        <dbReference type="EMBL" id="KAH0857366.1"/>
    </source>
</evidence>
<feature type="domain" description="TIR" evidence="6">
    <location>
        <begin position="919"/>
        <end position="1079"/>
    </location>
</feature>
<dbReference type="InterPro" id="IPR000157">
    <property type="entry name" value="TIR_dom"/>
</dbReference>
<dbReference type="SMART" id="SM00255">
    <property type="entry name" value="TIR"/>
    <property type="match status" value="3"/>
</dbReference>
<dbReference type="SUPFAM" id="SSF52540">
    <property type="entry name" value="P-loop containing nucleoside triphosphate hydrolases"/>
    <property type="match status" value="3"/>
</dbReference>
<dbReference type="InterPro" id="IPR032675">
    <property type="entry name" value="LRR_dom_sf"/>
</dbReference>
<dbReference type="InterPro" id="IPR058192">
    <property type="entry name" value="WHD_ROQ1-like"/>
</dbReference>
<feature type="domain" description="TIR" evidence="6">
    <location>
        <begin position="1877"/>
        <end position="2014"/>
    </location>
</feature>
<dbReference type="Pfam" id="PF23282">
    <property type="entry name" value="WHD_ROQ1"/>
    <property type="match status" value="2"/>
</dbReference>
<dbReference type="PANTHER" id="PTHR11017:SF584">
    <property type="entry name" value="TIR DOMAIN-CONTAINING PROTEIN"/>
    <property type="match status" value="1"/>
</dbReference>
<dbReference type="InterPro" id="IPR035897">
    <property type="entry name" value="Toll_tir_struct_dom_sf"/>
</dbReference>
<dbReference type="SMART" id="SM00382">
    <property type="entry name" value="AAA"/>
    <property type="match status" value="2"/>
</dbReference>
<evidence type="ECO:0000256" key="1">
    <source>
        <dbReference type="ARBA" id="ARBA00022614"/>
    </source>
</evidence>
<dbReference type="Pfam" id="PF01582">
    <property type="entry name" value="TIR"/>
    <property type="match status" value="3"/>
</dbReference>
<gene>
    <name evidence="7" type="ORF">HID58_085627</name>
</gene>
<dbReference type="Pfam" id="PF07725">
    <property type="entry name" value="LRR_3"/>
    <property type="match status" value="3"/>
</dbReference>
<dbReference type="PROSITE" id="PS50104">
    <property type="entry name" value="TIR"/>
    <property type="match status" value="3"/>
</dbReference>
<dbReference type="Gene3D" id="3.80.10.10">
    <property type="entry name" value="Ribonuclease Inhibitor"/>
    <property type="match status" value="3"/>
</dbReference>
<keyword evidence="3" id="KW-0611">Plant defense</keyword>
<keyword evidence="4" id="KW-0520">NAD</keyword>
<dbReference type="PRINTS" id="PR00364">
    <property type="entry name" value="DISEASERSIST"/>
</dbReference>
<reference evidence="7 8" key="1">
    <citation type="submission" date="2021-05" db="EMBL/GenBank/DDBJ databases">
        <title>Genome Assembly of Synthetic Allotetraploid Brassica napus Reveals Homoeologous Exchanges between Subgenomes.</title>
        <authorList>
            <person name="Davis J.T."/>
        </authorList>
    </citation>
    <scope>NUCLEOTIDE SEQUENCE [LARGE SCALE GENOMIC DNA]</scope>
    <source>
        <strain evidence="8">cv. Da-Ae</strain>
        <tissue evidence="7">Seedling</tissue>
    </source>
</reference>
<dbReference type="InterPro" id="IPR002182">
    <property type="entry name" value="NB-ARC"/>
</dbReference>
<feature type="region of interest" description="Disordered" evidence="5">
    <location>
        <begin position="1797"/>
        <end position="1827"/>
    </location>
</feature>
<dbReference type="SUPFAM" id="SSF46785">
    <property type="entry name" value="Winged helix' DNA-binding domain"/>
    <property type="match status" value="2"/>
</dbReference>
<evidence type="ECO:0000313" key="8">
    <source>
        <dbReference type="Proteomes" id="UP000824890"/>
    </source>
</evidence>
<dbReference type="InterPro" id="IPR042197">
    <property type="entry name" value="Apaf_helical"/>
</dbReference>
<feature type="domain" description="TIR" evidence="6">
    <location>
        <begin position="9"/>
        <end position="177"/>
    </location>
</feature>
<evidence type="ECO:0000256" key="2">
    <source>
        <dbReference type="ARBA" id="ARBA00022737"/>
    </source>
</evidence>
<dbReference type="SUPFAM" id="SSF52058">
    <property type="entry name" value="L domain-like"/>
    <property type="match status" value="3"/>
</dbReference>
<organism evidence="7 8">
    <name type="scientific">Brassica napus</name>
    <name type="common">Rape</name>
    <dbReference type="NCBI Taxonomy" id="3708"/>
    <lineage>
        <taxon>Eukaryota</taxon>
        <taxon>Viridiplantae</taxon>
        <taxon>Streptophyta</taxon>
        <taxon>Embryophyta</taxon>
        <taxon>Tracheophyta</taxon>
        <taxon>Spermatophyta</taxon>
        <taxon>Magnoliopsida</taxon>
        <taxon>eudicotyledons</taxon>
        <taxon>Gunneridae</taxon>
        <taxon>Pentapetalae</taxon>
        <taxon>rosids</taxon>
        <taxon>malvids</taxon>
        <taxon>Brassicales</taxon>
        <taxon>Brassicaceae</taxon>
        <taxon>Brassiceae</taxon>
        <taxon>Brassica</taxon>
    </lineage>
</organism>
<evidence type="ECO:0000256" key="3">
    <source>
        <dbReference type="ARBA" id="ARBA00022821"/>
    </source>
</evidence>
<dbReference type="InterPro" id="IPR044974">
    <property type="entry name" value="Disease_R_plants"/>
</dbReference>
<comment type="caution">
    <text evidence="7">The sequence shown here is derived from an EMBL/GenBank/DDBJ whole genome shotgun (WGS) entry which is preliminary data.</text>
</comment>
<keyword evidence="2" id="KW-0677">Repeat</keyword>
<dbReference type="EMBL" id="JAGKQM010000019">
    <property type="protein sequence ID" value="KAH0857366.1"/>
    <property type="molecule type" value="Genomic_DNA"/>
</dbReference>
<sequence length="2551" mass="290019">MASSSRRTWRYRVFTSFHGPDVRKTFLSHLRKQFSCNGITMFDDQGIERSHIIAPALTQAIRESRISIIVLSKNYASSGWCLDELLEILKCKEDIGQIVMTVFYGVDPADVRKQTGHFGRAFKETCDRRKTKEKEERWSQALEYVGNIAGEHLINCLNDYGNAAMVDKIATDVSNKLNATPSKDFDGIVGLEAHLREIESLLDLDNDEVKMVAITGPAGIGKSTIARALHSLLSNRFQLTCFVDNLRVTYPTGFDEYGLKYRLQEELLSNIFKQDGIRICHLGVIEERLHDQRVLIILDDVNNIRQLEALAGDITWFGPGSRVVVTTENKELLQRHGINNTYHVEFPSRGEALEIFCRYAFRQSYPHDRFKVLAFKVTKLCGNLPLGLRVVGSSLRGKKVDEWEDVMNRLETILDHQDIEQVLRVDYESLHETEQSLFLHIAVFFNRNDADLVKAMFTDNSSDIKHGLKILVNRSLIDVSTKGEIVMHKLLQQVGRQVVHKEAPWKRRILTDAQVICDVLERAKMCPRAFKRMPNLRFLKVYKSKDDGNDLLHIPEETEFPRRLRLLHWKAYPRKSLPLRFYLENLVELKMRHSHLQKLWEGTQALTNLKKMDLSWSFNLKELPDFSNTTMLESLVLRGCKNLVEIHSSIGNLRKIEFLQMSFCVKLQVVPALFNLAPLAFVGMEGCSQLRNFSDISTNIRTLSIADTMLEKISKSTVSLAFDSESSCSITNCFKLGREARRVIQLSLRACLPGRKIPAKFDHRTIGNALTIRSDFREFRFCIVVSRKQYIGELKPEFFCRIRVNKGCPTDHHIHFHLRNIRAEHLCFSLVDVHGWLEQGNEIMFEFITCQELEIIACGVQIMTEESKRRRMIEFDEASKASQDSRDSELRDRLICDSKENGKAETSTARLSWRLLLPLRLATTSSTSSRASTGLTSVKHFSVTCASNLNAAGSQCLMIKRLSQEIAPLLTNGIRESKISIVILSKKNASSSWCLDELVEILKCKETMGQIVMTIFYGVEPSDVRFQTGDFGIAFNETCADKPDEERQKWSKALKNVGNIAGEDFQKWFKITRDVSDKLNATSSRDFDGMVGLETHLREMENLLDFDYDGVKMVGISGPAGIGKTTIARDLHSRFSHKFQLTCFTENLRGSYPSSGLDDYGLQFLLQEQLLSKVLNQDGTRICYLGVLQQRLSNLRVLIILDDVTSLKQLEALAGDTSWFGFGSRIMYTIYAFKQCYPTEGFKKLAIRITELCCKLPLALRVVGSSLRGKRKDEWTDVMVRLENILDQDIEKVLKIGYESLEDNEQTLFLYIAIFFKYKDGDLVKTMLAGIDLDVKNGLKILVKKSLIEISARGEIVMHRLLQVGKRAIRRLKPWNRQILVDANDICDVLQNDTVTSKVVGISFNTSAINEVFISKGAFKGMPNLRMDISEEIELPQRLRFLHWKAYPSKCLPATFNSECLVELDLRESQLEKLWEGIQSLIELPPTTSNLGKLNYLCMISCTKLEVVPSNCTFASPNPIDIQISRTNMTTFGMSVPAAKEVPPVTTLSISREFSLCLSENPNLKTLTQLPATITTLDLSFSGIETICCLKGLHMLREIRLFDCTELKSLPELPCFLKSLNTNYCESLETVPCPLMTPFAKLSFTNCFKLDQQARNEIANQRFHLLQLGWSWLPGTQVPAEFEHRAIGNTLSFPISALSIFKVCLVCSSNNLADIYDKYYLSCRWMRKGYSNSFQAIEIYGFFISSYQHKHLLVFPSYLLLKYGCFEESGELTFEFTSVDFDVIECGVHIFKEELDGSNNGGSGDEDGDSNHWNTQESGQDSDEDEEADIISDTISESGPSEASGGDGVEEDYISVSRKRAMNTTMTGASINLKWGTKRRPGDSKSSRASTGQMSVHLRKQFERNGIIMFNDQEIQRSQIIKPELTRAIQESRILIVVLSQSYASSSWCLNELVEILKCKETAGQIVMTIFYKVDPSDVRKQIGKFGEAFKKTCEGRTQAEIQNKLNATPSNDFDGMVELEAHLEKLKSLLHLEKDGAMIVGISGPAGIEQLLSKILNQDGMKIFHSDVVYERLQNQKVLIILDDVDHLEQLDTLARDVSWFGHGSGIIVTTEDQEILRQHGIKSTYHVNLPSNEEALGIFSRKRTPANGFKYFSERVVELCGNLPLGLRVVGSSLRGKNEDEWDVVVHRLETSLARDIERVLRVGYDSLHENDQILFLYIAIFFNYKDTDHVKTMLSSTHVDERHGLKTLVNKSLKDISSKGKVCTSCYNKWVDRRYIDKSLGNGTRAVSGISFDTFETGEYIPEDMEFPPRLRLLHWDAYPSKSLPPKFYPEHLVELNMQESQLEKLWEGTPRLTNLKKMELMESWHLKELPDLSNATKLERLDLAWCQSLVEIPFSFSNLHKLKFPDFSTNISSLKLSNTLVEQVPASIQHWTRLRFLELSYNGKLKTLKNVLEGVSHLNLSYSGIENVSDCIKALQGLQHLNLSGCRKLATLPEFPPQLMFLSANDCESLKIYVRMRRKAKGERSDTQILRPKNSTIVSPKKTFSLL</sequence>
<dbReference type="Gene3D" id="3.40.50.10140">
    <property type="entry name" value="Toll/interleukin-1 receptor homology (TIR) domain"/>
    <property type="match status" value="3"/>
</dbReference>
<keyword evidence="8" id="KW-1185">Reference proteome</keyword>
<name>A0ABQ7XQM4_BRANA</name>
<dbReference type="InterPro" id="IPR036390">
    <property type="entry name" value="WH_DNA-bd_sf"/>
</dbReference>
<proteinExistence type="predicted"/>
<dbReference type="InterPro" id="IPR003593">
    <property type="entry name" value="AAA+_ATPase"/>
</dbReference>
<accession>A0ABQ7XQM4</accession>
<dbReference type="InterPro" id="IPR027417">
    <property type="entry name" value="P-loop_NTPase"/>
</dbReference>
<dbReference type="SUPFAM" id="SSF52200">
    <property type="entry name" value="Toll/Interleukin receptor TIR domain"/>
    <property type="match status" value="3"/>
</dbReference>
<dbReference type="Proteomes" id="UP000824890">
    <property type="component" value="Unassembled WGS sequence"/>
</dbReference>
<dbReference type="PANTHER" id="PTHR11017">
    <property type="entry name" value="LEUCINE-RICH REPEAT-CONTAINING PROTEIN"/>
    <property type="match status" value="1"/>
</dbReference>
<keyword evidence="1" id="KW-0433">Leucine-rich repeat</keyword>
<dbReference type="InterPro" id="IPR011713">
    <property type="entry name" value="Leu-rich_rpt_3"/>
</dbReference>
<dbReference type="Pfam" id="PF00931">
    <property type="entry name" value="NB-ARC"/>
    <property type="match status" value="3"/>
</dbReference>
<evidence type="ECO:0000256" key="4">
    <source>
        <dbReference type="ARBA" id="ARBA00023027"/>
    </source>
</evidence>
<evidence type="ECO:0000256" key="5">
    <source>
        <dbReference type="SAM" id="MobiDB-lite"/>
    </source>
</evidence>
<dbReference type="Gene3D" id="1.10.8.430">
    <property type="entry name" value="Helical domain of apoptotic protease-activating factors"/>
    <property type="match status" value="3"/>
</dbReference>
<protein>
    <recommendedName>
        <fullName evidence="6">TIR domain-containing protein</fullName>
    </recommendedName>
</protein>